<comment type="caution">
    <text evidence="1">The sequence shown here is derived from an EMBL/GenBank/DDBJ whole genome shotgun (WGS) entry which is preliminary data.</text>
</comment>
<gene>
    <name evidence="1" type="primary">RvY_05041-1</name>
    <name evidence="1" type="synonym">RvY_05041.1</name>
    <name evidence="1" type="ORF">RvY_05041</name>
</gene>
<evidence type="ECO:0000313" key="2">
    <source>
        <dbReference type="Proteomes" id="UP000186922"/>
    </source>
</evidence>
<dbReference type="AlphaFoldDB" id="A0A1D1UTS3"/>
<organism evidence="1 2">
    <name type="scientific">Ramazzottius varieornatus</name>
    <name type="common">Water bear</name>
    <name type="synonym">Tardigrade</name>
    <dbReference type="NCBI Taxonomy" id="947166"/>
    <lineage>
        <taxon>Eukaryota</taxon>
        <taxon>Metazoa</taxon>
        <taxon>Ecdysozoa</taxon>
        <taxon>Tardigrada</taxon>
        <taxon>Eutardigrada</taxon>
        <taxon>Parachela</taxon>
        <taxon>Hypsibioidea</taxon>
        <taxon>Ramazzottiidae</taxon>
        <taxon>Ramazzottius</taxon>
    </lineage>
</organism>
<name>A0A1D1UTS3_RAMVA</name>
<protein>
    <submittedName>
        <fullName evidence="1">Uncharacterized protein</fullName>
    </submittedName>
</protein>
<dbReference type="EMBL" id="BDGG01000002">
    <property type="protein sequence ID" value="GAU93049.1"/>
    <property type="molecule type" value="Genomic_DNA"/>
</dbReference>
<evidence type="ECO:0000313" key="1">
    <source>
        <dbReference type="EMBL" id="GAU93049.1"/>
    </source>
</evidence>
<dbReference type="Proteomes" id="UP000186922">
    <property type="component" value="Unassembled WGS sequence"/>
</dbReference>
<keyword evidence="2" id="KW-1185">Reference proteome</keyword>
<accession>A0A1D1UTS3</accession>
<proteinExistence type="predicted"/>
<sequence length="99" mass="11434">MYGNPDKHRLPVSGKQHFQQCTYGPVRGTVRRLNDRGTRRTLLASERYLISGVADATRPQLSRKIIVWFISEEEMAFISTYKHNTARATQELINGTHCW</sequence>
<reference evidence="1 2" key="1">
    <citation type="journal article" date="2016" name="Nat. Commun.">
        <title>Extremotolerant tardigrade genome and improved radiotolerance of human cultured cells by tardigrade-unique protein.</title>
        <authorList>
            <person name="Hashimoto T."/>
            <person name="Horikawa D.D."/>
            <person name="Saito Y."/>
            <person name="Kuwahara H."/>
            <person name="Kozuka-Hata H."/>
            <person name="Shin-I T."/>
            <person name="Minakuchi Y."/>
            <person name="Ohishi K."/>
            <person name="Motoyama A."/>
            <person name="Aizu T."/>
            <person name="Enomoto A."/>
            <person name="Kondo K."/>
            <person name="Tanaka S."/>
            <person name="Hara Y."/>
            <person name="Koshikawa S."/>
            <person name="Sagara H."/>
            <person name="Miura T."/>
            <person name="Yokobori S."/>
            <person name="Miyagawa K."/>
            <person name="Suzuki Y."/>
            <person name="Kubo T."/>
            <person name="Oyama M."/>
            <person name="Kohara Y."/>
            <person name="Fujiyama A."/>
            <person name="Arakawa K."/>
            <person name="Katayama T."/>
            <person name="Toyoda A."/>
            <person name="Kunieda T."/>
        </authorList>
    </citation>
    <scope>NUCLEOTIDE SEQUENCE [LARGE SCALE GENOMIC DNA]</scope>
    <source>
        <strain evidence="1 2">YOKOZUNA-1</strain>
    </source>
</reference>